<accession>A0ABQ2BL70</accession>
<evidence type="ECO:0000256" key="2">
    <source>
        <dbReference type="ARBA" id="ARBA00023015"/>
    </source>
</evidence>
<dbReference type="EMBL" id="BMDJ01000007">
    <property type="protein sequence ID" value="GGI26903.1"/>
    <property type="molecule type" value="Genomic_DNA"/>
</dbReference>
<gene>
    <name evidence="8" type="ORF">GCM10008119_24980</name>
</gene>
<dbReference type="Proteomes" id="UP000645390">
    <property type="component" value="Unassembled WGS sequence"/>
</dbReference>
<organism evidence="8 9">
    <name type="scientific">Pedobacter mendelii</name>
    <dbReference type="NCBI Taxonomy" id="1908240"/>
    <lineage>
        <taxon>Bacteria</taxon>
        <taxon>Pseudomonadati</taxon>
        <taxon>Bacteroidota</taxon>
        <taxon>Sphingobacteriia</taxon>
        <taxon>Sphingobacteriales</taxon>
        <taxon>Sphingobacteriaceae</taxon>
        <taxon>Pedobacter</taxon>
    </lineage>
</organism>
<dbReference type="InterPro" id="IPR036388">
    <property type="entry name" value="WH-like_DNA-bd_sf"/>
</dbReference>
<evidence type="ECO:0000256" key="4">
    <source>
        <dbReference type="ARBA" id="ARBA00023125"/>
    </source>
</evidence>
<evidence type="ECO:0000259" key="6">
    <source>
        <dbReference type="Pfam" id="PF04542"/>
    </source>
</evidence>
<evidence type="ECO:0000313" key="8">
    <source>
        <dbReference type="EMBL" id="GGI26903.1"/>
    </source>
</evidence>
<keyword evidence="2" id="KW-0805">Transcription regulation</keyword>
<dbReference type="InterPro" id="IPR013325">
    <property type="entry name" value="RNA_pol_sigma_r2"/>
</dbReference>
<evidence type="ECO:0000313" key="9">
    <source>
        <dbReference type="Proteomes" id="UP000645390"/>
    </source>
</evidence>
<dbReference type="PANTHER" id="PTHR43133:SF62">
    <property type="entry name" value="RNA POLYMERASE SIGMA FACTOR SIGZ"/>
    <property type="match status" value="1"/>
</dbReference>
<comment type="caution">
    <text evidence="8">The sequence shown here is derived from an EMBL/GenBank/DDBJ whole genome shotgun (WGS) entry which is preliminary data.</text>
</comment>
<dbReference type="InterPro" id="IPR007630">
    <property type="entry name" value="RNA_pol_sigma70_r4"/>
</dbReference>
<dbReference type="Gene3D" id="1.10.1740.10">
    <property type="match status" value="1"/>
</dbReference>
<comment type="similarity">
    <text evidence="1">Belongs to the sigma-70 factor family. ECF subfamily.</text>
</comment>
<sequence length="192" mass="22118">MLLKSYQEKIPTKGNFLDSAKQLSDLTSLSDDLVLNNLYRNHSAELLTTILKIIPQTETAEDILQDTFVKVKRCIHSYNAERSQLLTWSKAIAKNMALDHLRLKSSRNSRLNQSIDFSQAELASKHFCSFNIDRIGLKQLFSVLSSEQLSILQLFYYEGYTHEEISEALDIPLGTIKTRIRMSIVTLRRFFN</sequence>
<dbReference type="InterPro" id="IPR039425">
    <property type="entry name" value="RNA_pol_sigma-70-like"/>
</dbReference>
<reference evidence="9" key="1">
    <citation type="journal article" date="2019" name="Int. J. Syst. Evol. Microbiol.">
        <title>The Global Catalogue of Microorganisms (GCM) 10K type strain sequencing project: providing services to taxonomists for standard genome sequencing and annotation.</title>
        <authorList>
            <consortium name="The Broad Institute Genomics Platform"/>
            <consortium name="The Broad Institute Genome Sequencing Center for Infectious Disease"/>
            <person name="Wu L."/>
            <person name="Ma J."/>
        </authorList>
    </citation>
    <scope>NUCLEOTIDE SEQUENCE [LARGE SCALE GENOMIC DNA]</scope>
    <source>
        <strain evidence="9">CCM 8939</strain>
    </source>
</reference>
<dbReference type="Gene3D" id="1.10.10.10">
    <property type="entry name" value="Winged helix-like DNA-binding domain superfamily/Winged helix DNA-binding domain"/>
    <property type="match status" value="1"/>
</dbReference>
<keyword evidence="3" id="KW-0731">Sigma factor</keyword>
<feature type="domain" description="RNA polymerase sigma-70 region 4" evidence="7">
    <location>
        <begin position="141"/>
        <end position="188"/>
    </location>
</feature>
<dbReference type="SUPFAM" id="SSF88946">
    <property type="entry name" value="Sigma2 domain of RNA polymerase sigma factors"/>
    <property type="match status" value="1"/>
</dbReference>
<feature type="domain" description="RNA polymerase sigma-70 region 2" evidence="6">
    <location>
        <begin position="38"/>
        <end position="104"/>
    </location>
</feature>
<evidence type="ECO:0000259" key="7">
    <source>
        <dbReference type="Pfam" id="PF04545"/>
    </source>
</evidence>
<name>A0ABQ2BL70_9SPHI</name>
<keyword evidence="4" id="KW-0238">DNA-binding</keyword>
<dbReference type="InterPro" id="IPR014284">
    <property type="entry name" value="RNA_pol_sigma-70_dom"/>
</dbReference>
<keyword evidence="9" id="KW-1185">Reference proteome</keyword>
<evidence type="ECO:0000256" key="5">
    <source>
        <dbReference type="ARBA" id="ARBA00023163"/>
    </source>
</evidence>
<dbReference type="CDD" id="cd06171">
    <property type="entry name" value="Sigma70_r4"/>
    <property type="match status" value="1"/>
</dbReference>
<keyword evidence="5" id="KW-0804">Transcription</keyword>
<evidence type="ECO:0000256" key="1">
    <source>
        <dbReference type="ARBA" id="ARBA00010641"/>
    </source>
</evidence>
<dbReference type="SUPFAM" id="SSF88659">
    <property type="entry name" value="Sigma3 and sigma4 domains of RNA polymerase sigma factors"/>
    <property type="match status" value="1"/>
</dbReference>
<dbReference type="RefSeq" id="WP_188414899.1">
    <property type="nucleotide sequence ID" value="NZ_BMDJ01000007.1"/>
</dbReference>
<dbReference type="InterPro" id="IPR013324">
    <property type="entry name" value="RNA_pol_sigma_r3/r4-like"/>
</dbReference>
<dbReference type="Pfam" id="PF04542">
    <property type="entry name" value="Sigma70_r2"/>
    <property type="match status" value="1"/>
</dbReference>
<dbReference type="PANTHER" id="PTHR43133">
    <property type="entry name" value="RNA POLYMERASE ECF-TYPE SIGMA FACTO"/>
    <property type="match status" value="1"/>
</dbReference>
<dbReference type="InterPro" id="IPR007627">
    <property type="entry name" value="RNA_pol_sigma70_r2"/>
</dbReference>
<evidence type="ECO:0000256" key="3">
    <source>
        <dbReference type="ARBA" id="ARBA00023082"/>
    </source>
</evidence>
<dbReference type="Pfam" id="PF04545">
    <property type="entry name" value="Sigma70_r4"/>
    <property type="match status" value="1"/>
</dbReference>
<proteinExistence type="inferred from homology"/>
<dbReference type="NCBIfam" id="TIGR02937">
    <property type="entry name" value="sigma70-ECF"/>
    <property type="match status" value="1"/>
</dbReference>
<protein>
    <submittedName>
        <fullName evidence="8">RNA polymerase</fullName>
    </submittedName>
</protein>